<protein>
    <submittedName>
        <fullName evidence="2">Uncharacterized protein</fullName>
    </submittedName>
</protein>
<feature type="compositionally biased region" description="Low complexity" evidence="1">
    <location>
        <begin position="172"/>
        <end position="190"/>
    </location>
</feature>
<accession>G4ZKF0</accession>
<reference evidence="2 3" key="1">
    <citation type="journal article" date="2006" name="Science">
        <title>Phytophthora genome sequences uncover evolutionary origins and mechanisms of pathogenesis.</title>
        <authorList>
            <person name="Tyler B.M."/>
            <person name="Tripathy S."/>
            <person name="Zhang X."/>
            <person name="Dehal P."/>
            <person name="Jiang R.H."/>
            <person name="Aerts A."/>
            <person name="Arredondo F.D."/>
            <person name="Baxter L."/>
            <person name="Bensasson D."/>
            <person name="Beynon J.L."/>
            <person name="Chapman J."/>
            <person name="Damasceno C.M."/>
            <person name="Dorrance A.E."/>
            <person name="Dou D."/>
            <person name="Dickerman A.W."/>
            <person name="Dubchak I.L."/>
            <person name="Garbelotto M."/>
            <person name="Gijzen M."/>
            <person name="Gordon S.G."/>
            <person name="Govers F."/>
            <person name="Grunwald N.J."/>
            <person name="Huang W."/>
            <person name="Ivors K.L."/>
            <person name="Jones R.W."/>
            <person name="Kamoun S."/>
            <person name="Krampis K."/>
            <person name="Lamour K.H."/>
            <person name="Lee M.K."/>
            <person name="McDonald W.H."/>
            <person name="Medina M."/>
            <person name="Meijer H.J."/>
            <person name="Nordberg E.K."/>
            <person name="Maclean D.J."/>
            <person name="Ospina-Giraldo M.D."/>
            <person name="Morris P.F."/>
            <person name="Phuntumart V."/>
            <person name="Putnam N.H."/>
            <person name="Rash S."/>
            <person name="Rose J.K."/>
            <person name="Sakihama Y."/>
            <person name="Salamov A.A."/>
            <person name="Savidor A."/>
            <person name="Scheuring C.F."/>
            <person name="Smith B.M."/>
            <person name="Sobral B.W."/>
            <person name="Terry A."/>
            <person name="Torto-Alalibo T.A."/>
            <person name="Win J."/>
            <person name="Xu Z."/>
            <person name="Zhang H."/>
            <person name="Grigoriev I.V."/>
            <person name="Rokhsar D.S."/>
            <person name="Boore J.L."/>
        </authorList>
    </citation>
    <scope>NUCLEOTIDE SEQUENCE [LARGE SCALE GENOMIC DNA]</scope>
    <source>
        <strain evidence="2 3">P6497</strain>
    </source>
</reference>
<keyword evidence="3" id="KW-1185">Reference proteome</keyword>
<evidence type="ECO:0000313" key="3">
    <source>
        <dbReference type="Proteomes" id="UP000002640"/>
    </source>
</evidence>
<evidence type="ECO:0000256" key="1">
    <source>
        <dbReference type="SAM" id="MobiDB-lite"/>
    </source>
</evidence>
<dbReference type="RefSeq" id="XP_009529309.1">
    <property type="nucleotide sequence ID" value="XM_009531014.1"/>
</dbReference>
<feature type="compositionally biased region" description="Acidic residues" evidence="1">
    <location>
        <begin position="106"/>
        <end position="138"/>
    </location>
</feature>
<dbReference type="Proteomes" id="UP000002640">
    <property type="component" value="Unassembled WGS sequence"/>
</dbReference>
<feature type="compositionally biased region" description="Low complexity" evidence="1">
    <location>
        <begin position="153"/>
        <end position="165"/>
    </location>
</feature>
<feature type="compositionally biased region" description="Acidic residues" evidence="1">
    <location>
        <begin position="63"/>
        <end position="72"/>
    </location>
</feature>
<dbReference type="EMBL" id="JH159155">
    <property type="protein sequence ID" value="EGZ15560.1"/>
    <property type="molecule type" value="Genomic_DNA"/>
</dbReference>
<dbReference type="AlphaFoldDB" id="G4ZKF0"/>
<organism evidence="2 3">
    <name type="scientific">Phytophthora sojae (strain P6497)</name>
    <name type="common">Soybean stem and root rot agent</name>
    <name type="synonym">Phytophthora megasperma f. sp. glycines</name>
    <dbReference type="NCBI Taxonomy" id="1094619"/>
    <lineage>
        <taxon>Eukaryota</taxon>
        <taxon>Sar</taxon>
        <taxon>Stramenopiles</taxon>
        <taxon>Oomycota</taxon>
        <taxon>Peronosporomycetes</taxon>
        <taxon>Peronosporales</taxon>
        <taxon>Peronosporaceae</taxon>
        <taxon>Phytophthora</taxon>
    </lineage>
</organism>
<gene>
    <name evidence="2" type="ORF">PHYSODRAFT_302053</name>
</gene>
<feature type="region of interest" description="Disordered" evidence="1">
    <location>
        <begin position="1"/>
        <end position="210"/>
    </location>
</feature>
<name>G4ZKF0_PHYSP</name>
<feature type="compositionally biased region" description="Basic and acidic residues" evidence="1">
    <location>
        <begin position="33"/>
        <end position="43"/>
    </location>
</feature>
<proteinExistence type="predicted"/>
<feature type="compositionally biased region" description="Low complexity" evidence="1">
    <location>
        <begin position="1"/>
        <end position="13"/>
    </location>
</feature>
<evidence type="ECO:0000313" key="2">
    <source>
        <dbReference type="EMBL" id="EGZ15560.1"/>
    </source>
</evidence>
<dbReference type="InParanoid" id="G4ZKF0"/>
<dbReference type="GeneID" id="20642107"/>
<dbReference type="KEGG" id="psoj:PHYSODRAFT_302053"/>
<sequence>MTLHATRTPTARPTPDPRVVEEDEATDAGTPRYEVEVHGRADRPGGNPAGDHGEVGGARGDPSDSDVEDVEQVADVITESPGDLHAVENAGEEKEKRPALEPSSGIDDESDSSSEENDWEYLDAFDDDGDGHGDDDDDHGGASGTAGVAGNPATHSCSGASSGSSVSGGSGSATTSARTTSGAGPASAAGEPELPAPMQTRRAVQPELEPVGDRQLDLALLEALVQVATREEGGHARGRLEHQQVLQGARLRLALANSDGSVSRTASTAPARG</sequence>